<sequence length="842" mass="86740">MLRATIKSLLARKLRLLLSATAVVLGVAFVVGAFVTTDTLGSTFEDVFSDVNEQIAVDVRGAETTEGAANSDGGGRNPVPESAVAAVRAVPGVAEVQPNVANAQFNQVSLVGKDGKALSTNGAPFIAANWYASERLNLQRVIEGREPRGPTEVLLDPRLAERAGVGVGDTTTVFLPTGQHRMEVVGLVRYSDGKDTLAGESYVLFETAAAQKLLNVDGYTNLVIAAADGVSEQELRDRVAAALPPGLEAITGTQLADEQASDIEEGLGFLNTFLLVFASVALFVGAFIIFNTFSILVAQRTRELALMRALGASKGQVTRSVLFEAVVVGGIASAIGLGAGIGVAIGLQALFSAFGAGLPSASPVLQLRTVIAAFAVGIVITAVAALLPARRAAKVPPIAAMRDAATPDRSLLRQTIGGAVLTVAGAVFMTLGLTGSGLTVLGIGTVLAFLGIALLSPLVSKPVTGGLGLLFARSLPGRLGRENSLRNPRRTASTAAALMIGLALVAAVGVLGSSLKDSVRAIASTAIAADFIISPTAVGIDDAAYRAIENTPGVDTVTGLRGARAVMGGEEEFPTAVPASALGTTIALTETAGSATDLGPGTTLISDDVAEERGLSVGSTIPVTWEDNTTETLRVAAVYRANELLGSYLVDASAATHFTQQLYFAGLVKLSEGTDAATARSALDQAIAPYPNIELQDQSEFVATASQQIDQLVQFFQLLLALSVGIAILGIVNTLALSVLERTRELGLLRAVGMSRRQVKRMVRVESVLVSVFGGLLGLIVGVVFGVALQRALVEEGVTELSFPVAQLAGYLVLAAVAGVLAAWVPARRAAKLNVLQAVAAD</sequence>
<dbReference type="InterPro" id="IPR050250">
    <property type="entry name" value="Macrolide_Exporter_MacB"/>
</dbReference>
<dbReference type="InterPro" id="IPR025857">
    <property type="entry name" value="MacB_PCD"/>
</dbReference>
<name>A0A6J4JB22_9ACTN</name>
<feature type="domain" description="ABC3 transporter permease C-terminal" evidence="8">
    <location>
        <begin position="719"/>
        <end position="834"/>
    </location>
</feature>
<keyword evidence="5 7" id="KW-0472">Membrane</keyword>
<dbReference type="InterPro" id="IPR003838">
    <property type="entry name" value="ABC3_permease_C"/>
</dbReference>
<gene>
    <name evidence="10" type="ORF">AVDCRST_MAG41-3090</name>
</gene>
<feature type="domain" description="MacB-like periplasmic core" evidence="9">
    <location>
        <begin position="491"/>
        <end position="685"/>
    </location>
</feature>
<evidence type="ECO:0000313" key="10">
    <source>
        <dbReference type="EMBL" id="CAA9274159.1"/>
    </source>
</evidence>
<feature type="transmembrane region" description="Helical" evidence="7">
    <location>
        <begin position="808"/>
        <end position="827"/>
    </location>
</feature>
<keyword evidence="2" id="KW-1003">Cell membrane</keyword>
<evidence type="ECO:0000256" key="4">
    <source>
        <dbReference type="ARBA" id="ARBA00022989"/>
    </source>
</evidence>
<dbReference type="GO" id="GO:0022857">
    <property type="term" value="F:transmembrane transporter activity"/>
    <property type="evidence" value="ECO:0007669"/>
    <property type="project" value="TreeGrafter"/>
</dbReference>
<dbReference type="PANTHER" id="PTHR30572:SF4">
    <property type="entry name" value="ABC TRANSPORTER PERMEASE YTRF"/>
    <property type="match status" value="1"/>
</dbReference>
<evidence type="ECO:0000256" key="7">
    <source>
        <dbReference type="SAM" id="Phobius"/>
    </source>
</evidence>
<evidence type="ECO:0000259" key="9">
    <source>
        <dbReference type="Pfam" id="PF12704"/>
    </source>
</evidence>
<evidence type="ECO:0000259" key="8">
    <source>
        <dbReference type="Pfam" id="PF02687"/>
    </source>
</evidence>
<feature type="transmembrane region" description="Helical" evidence="7">
    <location>
        <begin position="273"/>
        <end position="298"/>
    </location>
</feature>
<dbReference type="PANTHER" id="PTHR30572">
    <property type="entry name" value="MEMBRANE COMPONENT OF TRANSPORTER-RELATED"/>
    <property type="match status" value="1"/>
</dbReference>
<dbReference type="GO" id="GO:0005886">
    <property type="term" value="C:plasma membrane"/>
    <property type="evidence" value="ECO:0007669"/>
    <property type="project" value="UniProtKB-SubCell"/>
</dbReference>
<keyword evidence="3 7" id="KW-0812">Transmembrane</keyword>
<feature type="transmembrane region" description="Helical" evidence="7">
    <location>
        <begin position="446"/>
        <end position="471"/>
    </location>
</feature>
<feature type="transmembrane region" description="Helical" evidence="7">
    <location>
        <begin position="410"/>
        <end position="434"/>
    </location>
</feature>
<dbReference type="Pfam" id="PF12704">
    <property type="entry name" value="MacB_PCD"/>
    <property type="match status" value="2"/>
</dbReference>
<organism evidence="10">
    <name type="scientific">uncultured Mycobacteriales bacterium</name>
    <dbReference type="NCBI Taxonomy" id="581187"/>
    <lineage>
        <taxon>Bacteria</taxon>
        <taxon>Bacillati</taxon>
        <taxon>Actinomycetota</taxon>
        <taxon>Actinomycetes</taxon>
        <taxon>Mycobacteriales</taxon>
        <taxon>environmental samples</taxon>
    </lineage>
</organism>
<evidence type="ECO:0000256" key="1">
    <source>
        <dbReference type="ARBA" id="ARBA00004651"/>
    </source>
</evidence>
<feature type="transmembrane region" description="Helical" evidence="7">
    <location>
        <begin position="370"/>
        <end position="389"/>
    </location>
</feature>
<protein>
    <submittedName>
        <fullName evidence="10">ABC transporter, fused permease protein</fullName>
    </submittedName>
</protein>
<comment type="similarity">
    <text evidence="6">Belongs to the ABC-4 integral membrane protein family.</text>
</comment>
<dbReference type="Pfam" id="PF02687">
    <property type="entry name" value="FtsX"/>
    <property type="match status" value="2"/>
</dbReference>
<dbReference type="AlphaFoldDB" id="A0A6J4JB22"/>
<feature type="domain" description="ABC3 transporter permease C-terminal" evidence="8">
    <location>
        <begin position="276"/>
        <end position="397"/>
    </location>
</feature>
<feature type="transmembrane region" description="Helical" evidence="7">
    <location>
        <begin position="492"/>
        <end position="512"/>
    </location>
</feature>
<evidence type="ECO:0000256" key="6">
    <source>
        <dbReference type="ARBA" id="ARBA00038076"/>
    </source>
</evidence>
<feature type="domain" description="MacB-like periplasmic core" evidence="9">
    <location>
        <begin position="17"/>
        <end position="241"/>
    </location>
</feature>
<feature type="transmembrane region" description="Helical" evidence="7">
    <location>
        <begin position="765"/>
        <end position="788"/>
    </location>
</feature>
<evidence type="ECO:0000256" key="5">
    <source>
        <dbReference type="ARBA" id="ARBA00023136"/>
    </source>
</evidence>
<feature type="transmembrane region" description="Helical" evidence="7">
    <location>
        <begin position="715"/>
        <end position="740"/>
    </location>
</feature>
<reference evidence="10" key="1">
    <citation type="submission" date="2020-02" db="EMBL/GenBank/DDBJ databases">
        <authorList>
            <person name="Meier V. D."/>
        </authorList>
    </citation>
    <scope>NUCLEOTIDE SEQUENCE</scope>
    <source>
        <strain evidence="10">AVDCRST_MAG41</strain>
    </source>
</reference>
<evidence type="ECO:0000256" key="2">
    <source>
        <dbReference type="ARBA" id="ARBA00022475"/>
    </source>
</evidence>
<feature type="transmembrane region" description="Helical" evidence="7">
    <location>
        <begin position="321"/>
        <end position="350"/>
    </location>
</feature>
<dbReference type="EMBL" id="CADCTP010000281">
    <property type="protein sequence ID" value="CAA9274159.1"/>
    <property type="molecule type" value="Genomic_DNA"/>
</dbReference>
<evidence type="ECO:0000256" key="3">
    <source>
        <dbReference type="ARBA" id="ARBA00022692"/>
    </source>
</evidence>
<accession>A0A6J4JB22</accession>
<keyword evidence="4 7" id="KW-1133">Transmembrane helix</keyword>
<proteinExistence type="inferred from homology"/>
<comment type="subcellular location">
    <subcellularLocation>
        <location evidence="1">Cell membrane</location>
        <topology evidence="1">Multi-pass membrane protein</topology>
    </subcellularLocation>
</comment>